<comment type="caution">
    <text evidence="1">The sequence shown here is derived from an EMBL/GenBank/DDBJ whole genome shotgun (WGS) entry which is preliminary data.</text>
</comment>
<organism evidence="1 2">
    <name type="scientific">Lederbergia citri</name>
    <dbReference type="NCBI Taxonomy" id="2833580"/>
    <lineage>
        <taxon>Bacteria</taxon>
        <taxon>Bacillati</taxon>
        <taxon>Bacillota</taxon>
        <taxon>Bacilli</taxon>
        <taxon>Bacillales</taxon>
        <taxon>Bacillaceae</taxon>
        <taxon>Lederbergia</taxon>
    </lineage>
</organism>
<proteinExistence type="predicted"/>
<name>A0A942TAH0_9BACI</name>
<dbReference type="AlphaFoldDB" id="A0A942TAH0"/>
<evidence type="ECO:0000313" key="2">
    <source>
        <dbReference type="Proteomes" id="UP000681414"/>
    </source>
</evidence>
<accession>A0A942TAH0</accession>
<reference evidence="1 2" key="1">
    <citation type="submission" date="2021-05" db="EMBL/GenBank/DDBJ databases">
        <title>Novel Bacillus species.</title>
        <authorList>
            <person name="Liu G."/>
        </authorList>
    </citation>
    <scope>NUCLEOTIDE SEQUENCE [LARGE SCALE GENOMIC DNA]</scope>
    <source>
        <strain evidence="2">FJAT-49780</strain>
    </source>
</reference>
<dbReference type="RefSeq" id="WP_213123401.1">
    <property type="nucleotide sequence ID" value="NZ_JAGYPG010000001.1"/>
</dbReference>
<evidence type="ECO:0000313" key="1">
    <source>
        <dbReference type="EMBL" id="MBS4194198.1"/>
    </source>
</evidence>
<sequence length="66" mass="7557">MRFLREGENVRVNPFVHHNIYLSSNSIMHTIKYGGGNHGIDWFPSEELDNITTKLTDNDLLGISKN</sequence>
<protein>
    <submittedName>
        <fullName evidence="1">Uncharacterized protein</fullName>
    </submittedName>
</protein>
<keyword evidence="2" id="KW-1185">Reference proteome</keyword>
<dbReference type="Proteomes" id="UP000681414">
    <property type="component" value="Unassembled WGS sequence"/>
</dbReference>
<gene>
    <name evidence="1" type="ORF">KHA97_03800</name>
</gene>
<dbReference type="EMBL" id="JAGYPG010000001">
    <property type="protein sequence ID" value="MBS4194198.1"/>
    <property type="molecule type" value="Genomic_DNA"/>
</dbReference>